<evidence type="ECO:0000313" key="3">
    <source>
        <dbReference type="Proteomes" id="UP000238479"/>
    </source>
</evidence>
<dbReference type="AlphaFoldDB" id="A0A2P6PQB7"/>
<keyword evidence="1" id="KW-1133">Transmembrane helix</keyword>
<feature type="transmembrane region" description="Helical" evidence="1">
    <location>
        <begin position="12"/>
        <end position="29"/>
    </location>
</feature>
<protein>
    <submittedName>
        <fullName evidence="2">Uncharacterized protein</fullName>
    </submittedName>
</protein>
<reference evidence="2 3" key="1">
    <citation type="journal article" date="2018" name="Nat. Genet.">
        <title>The Rosa genome provides new insights in the design of modern roses.</title>
        <authorList>
            <person name="Bendahmane M."/>
        </authorList>
    </citation>
    <scope>NUCLEOTIDE SEQUENCE [LARGE SCALE GENOMIC DNA]</scope>
    <source>
        <strain evidence="3">cv. Old Blush</strain>
    </source>
</reference>
<comment type="caution">
    <text evidence="2">The sequence shown here is derived from an EMBL/GenBank/DDBJ whole genome shotgun (WGS) entry which is preliminary data.</text>
</comment>
<evidence type="ECO:0000256" key="1">
    <source>
        <dbReference type="SAM" id="Phobius"/>
    </source>
</evidence>
<keyword evidence="1" id="KW-0812">Transmembrane</keyword>
<name>A0A2P6PQB7_ROSCH</name>
<sequence length="65" mass="7465">MRGLLSPSRGRHHISSFLFAVIIIPHLLLPLLRCLVLLHLPSDCLLLQLVTVDLLQFMDSRRPRL</sequence>
<gene>
    <name evidence="2" type="ORF">RchiOBHm_Chr6g0269001</name>
</gene>
<keyword evidence="1" id="KW-0472">Membrane</keyword>
<dbReference type="Proteomes" id="UP000238479">
    <property type="component" value="Chromosome 6"/>
</dbReference>
<accession>A0A2P6PQB7</accession>
<evidence type="ECO:0000313" key="2">
    <source>
        <dbReference type="EMBL" id="PRQ24129.1"/>
    </source>
</evidence>
<keyword evidence="3" id="KW-1185">Reference proteome</keyword>
<dbReference type="Gramene" id="PRQ24129">
    <property type="protein sequence ID" value="PRQ24129"/>
    <property type="gene ID" value="RchiOBHm_Chr6g0269001"/>
</dbReference>
<organism evidence="2 3">
    <name type="scientific">Rosa chinensis</name>
    <name type="common">China rose</name>
    <dbReference type="NCBI Taxonomy" id="74649"/>
    <lineage>
        <taxon>Eukaryota</taxon>
        <taxon>Viridiplantae</taxon>
        <taxon>Streptophyta</taxon>
        <taxon>Embryophyta</taxon>
        <taxon>Tracheophyta</taxon>
        <taxon>Spermatophyta</taxon>
        <taxon>Magnoliopsida</taxon>
        <taxon>eudicotyledons</taxon>
        <taxon>Gunneridae</taxon>
        <taxon>Pentapetalae</taxon>
        <taxon>rosids</taxon>
        <taxon>fabids</taxon>
        <taxon>Rosales</taxon>
        <taxon>Rosaceae</taxon>
        <taxon>Rosoideae</taxon>
        <taxon>Rosoideae incertae sedis</taxon>
        <taxon>Rosa</taxon>
    </lineage>
</organism>
<proteinExistence type="predicted"/>
<dbReference type="EMBL" id="PDCK01000044">
    <property type="protein sequence ID" value="PRQ24129.1"/>
    <property type="molecule type" value="Genomic_DNA"/>
</dbReference>